<feature type="transmembrane region" description="Helical" evidence="1">
    <location>
        <begin position="68"/>
        <end position="85"/>
    </location>
</feature>
<evidence type="ECO:0008006" key="4">
    <source>
        <dbReference type="Google" id="ProtNLM"/>
    </source>
</evidence>
<evidence type="ECO:0000313" key="2">
    <source>
        <dbReference type="EMBL" id="KAJ6222538.1"/>
    </source>
</evidence>
<reference evidence="2" key="1">
    <citation type="submission" date="2022-12" db="EMBL/GenBank/DDBJ databases">
        <title>Genome assemblies of Blomia tropicalis.</title>
        <authorList>
            <person name="Cui Y."/>
        </authorList>
    </citation>
    <scope>NUCLEOTIDE SEQUENCE</scope>
    <source>
        <tissue evidence="2">Adult mites</tissue>
    </source>
</reference>
<dbReference type="AlphaFoldDB" id="A0A9Q0MC53"/>
<evidence type="ECO:0000256" key="1">
    <source>
        <dbReference type="SAM" id="Phobius"/>
    </source>
</evidence>
<comment type="caution">
    <text evidence="2">The sequence shown here is derived from an EMBL/GenBank/DDBJ whole genome shotgun (WGS) entry which is preliminary data.</text>
</comment>
<gene>
    <name evidence="2" type="ORF">RDWZM_001083</name>
</gene>
<keyword evidence="1" id="KW-0812">Transmembrane</keyword>
<feature type="transmembrane region" description="Helical" evidence="1">
    <location>
        <begin position="91"/>
        <end position="111"/>
    </location>
</feature>
<keyword evidence="1" id="KW-0472">Membrane</keyword>
<keyword evidence="3" id="KW-1185">Reference proteome</keyword>
<dbReference type="OMA" id="TSFFCLQ"/>
<evidence type="ECO:0000313" key="3">
    <source>
        <dbReference type="Proteomes" id="UP001142055"/>
    </source>
</evidence>
<dbReference type="PANTHER" id="PTHR15989">
    <property type="entry name" value="VEZATIN"/>
    <property type="match status" value="1"/>
</dbReference>
<proteinExistence type="predicted"/>
<dbReference type="GO" id="GO:0005886">
    <property type="term" value="C:plasma membrane"/>
    <property type="evidence" value="ECO:0007669"/>
    <property type="project" value="TreeGrafter"/>
</dbReference>
<dbReference type="GO" id="GO:0098609">
    <property type="term" value="P:cell-cell adhesion"/>
    <property type="evidence" value="ECO:0007669"/>
    <property type="project" value="InterPro"/>
</dbReference>
<dbReference type="InterPro" id="IPR026858">
    <property type="entry name" value="Vezatin"/>
</dbReference>
<name>A0A9Q0MC53_BLOTA</name>
<dbReference type="Proteomes" id="UP001142055">
    <property type="component" value="Chromosome 1"/>
</dbReference>
<dbReference type="PANTHER" id="PTHR15989:SF5">
    <property type="entry name" value="VEZATIN"/>
    <property type="match status" value="1"/>
</dbReference>
<dbReference type="EMBL" id="JAPWDV010000001">
    <property type="protein sequence ID" value="KAJ6222538.1"/>
    <property type="molecule type" value="Genomic_DNA"/>
</dbReference>
<sequence length="566" mass="66573">MKLNHRKWKEKVKTGESLLNNLLQSHGKLLINEDLIHLKRAFDNEIQFIEEFGNISLSFFDKLNQWEYILFIISFIIGLLCAILQNQYGLFQVFVAAIIIGITIFGSLLFFESYSKKKLMSSFCHLMEQMEKEKNLFRQLIQLIEDNIAYHDIDQGINEESRFKSLKKAFINFGLKCFHNYRLTTIFLVHDYQLKKEIDQDLICTLPEDLFDSYKNDNELTLKTLKALKQLIRLQISELLKRFLFLFIRNYFLEPKKFDQNFYFKVSTKIGKVTFESESRQKELLSILHYHRSFYENPSEICDRPKFDCNSPSSLFWPICRNIRRNLYSMLSIVDCFETLFSSSNTNFSEDDLKNLFEEKLDSLIGEIGGMQGSVQSMLKLYQNKFNQPVNNAKSFEPDCSDEITFQDREPNLIEEYVAEDQVFEAYIPQQYDDQDDYGTHFPSKNVDKINEIETSNVFQELKHALKDKAIEHKVREAKVLGLEIDRKQIEDEYVTSLIDNKKVNEIERKQTVSDMAIPQENLNFSFNLNIATEAAEQMRLMLKVNEDTYEYVGDVESTILTSDSE</sequence>
<keyword evidence="1" id="KW-1133">Transmembrane helix</keyword>
<accession>A0A9Q0MC53</accession>
<organism evidence="2 3">
    <name type="scientific">Blomia tropicalis</name>
    <name type="common">Mite</name>
    <dbReference type="NCBI Taxonomy" id="40697"/>
    <lineage>
        <taxon>Eukaryota</taxon>
        <taxon>Metazoa</taxon>
        <taxon>Ecdysozoa</taxon>
        <taxon>Arthropoda</taxon>
        <taxon>Chelicerata</taxon>
        <taxon>Arachnida</taxon>
        <taxon>Acari</taxon>
        <taxon>Acariformes</taxon>
        <taxon>Sarcoptiformes</taxon>
        <taxon>Astigmata</taxon>
        <taxon>Glycyphagoidea</taxon>
        <taxon>Echimyopodidae</taxon>
        <taxon>Blomia</taxon>
    </lineage>
</organism>
<protein>
    <recommendedName>
        <fullName evidence="4">Vezatin</fullName>
    </recommendedName>
</protein>